<reference evidence="2 3" key="1">
    <citation type="submission" date="2024-05" db="EMBL/GenBank/DDBJ databases">
        <title>Roseateles sp. 2.12 16S ribosomal RNA gene Genome sequencing and assembly.</title>
        <authorList>
            <person name="Woo H."/>
        </authorList>
    </citation>
    <scope>NUCLEOTIDE SEQUENCE [LARGE SCALE GENOMIC DNA]</scope>
    <source>
        <strain evidence="2 3">2.12</strain>
    </source>
</reference>
<dbReference type="EMBL" id="JBDPZC010000001">
    <property type="protein sequence ID" value="MEO3711268.1"/>
    <property type="molecule type" value="Genomic_DNA"/>
</dbReference>
<feature type="chain" id="PRO_5046828295" evidence="1">
    <location>
        <begin position="35"/>
        <end position="495"/>
    </location>
</feature>
<keyword evidence="1" id="KW-0732">Signal</keyword>
<feature type="signal peptide" evidence="1">
    <location>
        <begin position="1"/>
        <end position="34"/>
    </location>
</feature>
<gene>
    <name evidence="2" type="ORF">ABDJ40_00640</name>
</gene>
<protein>
    <submittedName>
        <fullName evidence="2">DUF3999 family protein</fullName>
    </submittedName>
</protein>
<dbReference type="Pfam" id="PF13163">
    <property type="entry name" value="DUF3999"/>
    <property type="match status" value="1"/>
</dbReference>
<evidence type="ECO:0000256" key="1">
    <source>
        <dbReference type="SAM" id="SignalP"/>
    </source>
</evidence>
<accession>A0ABV0G898</accession>
<evidence type="ECO:0000313" key="3">
    <source>
        <dbReference type="Proteomes" id="UP001462640"/>
    </source>
</evidence>
<organism evidence="2 3">
    <name type="scientific">Roseateles flavus</name>
    <dbReference type="NCBI Taxonomy" id="3149041"/>
    <lineage>
        <taxon>Bacteria</taxon>
        <taxon>Pseudomonadati</taxon>
        <taxon>Pseudomonadota</taxon>
        <taxon>Betaproteobacteria</taxon>
        <taxon>Burkholderiales</taxon>
        <taxon>Sphaerotilaceae</taxon>
        <taxon>Roseateles</taxon>
    </lineage>
</organism>
<evidence type="ECO:0000313" key="2">
    <source>
        <dbReference type="EMBL" id="MEO3711268.1"/>
    </source>
</evidence>
<comment type="caution">
    <text evidence="2">The sequence shown here is derived from an EMBL/GenBank/DDBJ whole genome shotgun (WGS) entry which is preliminary data.</text>
</comment>
<keyword evidence="3" id="KW-1185">Reference proteome</keyword>
<proteinExistence type="predicted"/>
<dbReference type="InterPro" id="IPR025060">
    <property type="entry name" value="DUF3999"/>
</dbReference>
<name>A0ABV0G898_9BURK</name>
<dbReference type="Proteomes" id="UP001462640">
    <property type="component" value="Unassembled WGS sequence"/>
</dbReference>
<sequence>MRSPRPLPGPGGLALATCRTVVLGICLNLGAAQAGPTAPAASQATPAPVLVWAPLQAQPGGGLQRLALPWALLGAAPGAGVESVQVLDAKGQVLPSAWAGPPPDGQSRREATVPLWAWPEAAGAQPADAARSLDIELDEQGRVRHLQTHTRAQPPAGTGAPGSARWLLDLSALRHPGERPLDLLLDWAAASGGQALTVQLQASDDALHWRPLRSAQLLDLPAAAAAPALKLRRIDWPADQPLPPYLRLQFKTPVQLHAVTLSAESRQRPDLVTESLSWRPEAPQAGEAPRWRLDLPLPLRPEALRVRLPALNQLLSLRLEQRQQDGQAWQPVQQFVAWRMQRGGVEGQSPAEPVQAAPARQWRLVAQGPVPAELAQGALSLEWLWRPPQLVTLLPADPAQLAGLRLQLGAPAPGPGHLALQTLMPGYQPGSEYQLPEARPGTAQVQAAPAPPPAWEDPAARKRWALWAVLGFSVLGLAGLAWRLKGELGSPPPRA</sequence>
<dbReference type="RefSeq" id="WP_347604723.1">
    <property type="nucleotide sequence ID" value="NZ_JBDPZC010000001.1"/>
</dbReference>